<evidence type="ECO:0000259" key="1">
    <source>
        <dbReference type="Pfam" id="PF01738"/>
    </source>
</evidence>
<feature type="non-terminal residue" evidence="2">
    <location>
        <position position="1"/>
    </location>
</feature>
<proteinExistence type="predicted"/>
<accession>A0A9R1IWV9</accession>
<reference evidence="2" key="2">
    <citation type="submission" date="2020-03" db="EMBL/GenBank/DDBJ databases">
        <title>The second near-complete assembly of the hexaploid bread wheat (Triticum aestivum) genome.</title>
        <authorList>
            <person name="Zimin A.V."/>
            <person name="Puiu D."/>
            <person name="Shumante A."/>
            <person name="Alonge M."/>
            <person name="Salzberg S.L."/>
        </authorList>
    </citation>
    <scope>NUCLEOTIDE SEQUENCE</scope>
    <source>
        <tissue evidence="2">Leaf</tissue>
    </source>
</reference>
<comment type="caution">
    <text evidence="2">The sequence shown here is derived from an EMBL/GenBank/DDBJ whole genome shotgun (WGS) entry which is preliminary data.</text>
</comment>
<dbReference type="EMBL" id="CM022213">
    <property type="protein sequence ID" value="KAF6995761.1"/>
    <property type="molecule type" value="Genomic_DNA"/>
</dbReference>
<name>A0A9R1IWV9_WHEAT</name>
<sequence length="45" mass="5123">CYFVKIFPGVSHGWTVRYKSKDAAAVKSAEEALADMVDWFKKTLK</sequence>
<dbReference type="AlphaFoldDB" id="A0A9R1IWV9"/>
<dbReference type="PANTHER" id="PTHR17630:SF99">
    <property type="entry name" value="DIENELACTONE HYDROLASE DOMAIN-CONTAINING PROTEIN"/>
    <property type="match status" value="1"/>
</dbReference>
<dbReference type="PANTHER" id="PTHR17630">
    <property type="entry name" value="DIENELACTONE HYDROLASE"/>
    <property type="match status" value="1"/>
</dbReference>
<protein>
    <recommendedName>
        <fullName evidence="1">Dienelactone hydrolase domain-containing protein</fullName>
    </recommendedName>
</protein>
<reference evidence="2" key="1">
    <citation type="journal article" date="2017" name="Gigascience">
        <title>The first near-complete assembly of the hexaploid bread wheat genome, Triticum aestivum.</title>
        <authorList>
            <person name="Zimin A.V."/>
            <person name="Puiu D."/>
            <person name="Hall R."/>
            <person name="Kingan S."/>
            <person name="Clavijo B.J."/>
            <person name="Salzberg S.L."/>
        </authorList>
    </citation>
    <scope>NUCLEOTIDE SEQUENCE</scope>
    <source>
        <tissue evidence="2">Leaf</tissue>
    </source>
</reference>
<dbReference type="EMBL" id="CM022213">
    <property type="protein sequence ID" value="KAF6995762.1"/>
    <property type="molecule type" value="Genomic_DNA"/>
</dbReference>
<feature type="domain" description="Dienelactone hydrolase" evidence="1">
    <location>
        <begin position="4"/>
        <end position="43"/>
    </location>
</feature>
<organism evidence="2">
    <name type="scientific">Triticum aestivum</name>
    <name type="common">Wheat</name>
    <dbReference type="NCBI Taxonomy" id="4565"/>
    <lineage>
        <taxon>Eukaryota</taxon>
        <taxon>Viridiplantae</taxon>
        <taxon>Streptophyta</taxon>
        <taxon>Embryophyta</taxon>
        <taxon>Tracheophyta</taxon>
        <taxon>Spermatophyta</taxon>
        <taxon>Magnoliopsida</taxon>
        <taxon>Liliopsida</taxon>
        <taxon>Poales</taxon>
        <taxon>Poaceae</taxon>
        <taxon>BOP clade</taxon>
        <taxon>Pooideae</taxon>
        <taxon>Triticodae</taxon>
        <taxon>Triticeae</taxon>
        <taxon>Triticinae</taxon>
        <taxon>Triticum</taxon>
    </lineage>
</organism>
<gene>
    <name evidence="2" type="ORF">CFC21_012209</name>
</gene>
<dbReference type="Pfam" id="PF01738">
    <property type="entry name" value="DLH"/>
    <property type="match status" value="1"/>
</dbReference>
<dbReference type="GO" id="GO:0016787">
    <property type="term" value="F:hydrolase activity"/>
    <property type="evidence" value="ECO:0007669"/>
    <property type="project" value="InterPro"/>
</dbReference>
<dbReference type="InterPro" id="IPR002925">
    <property type="entry name" value="Dienelactn_hydro"/>
</dbReference>
<dbReference type="Proteomes" id="UP000815260">
    <property type="component" value="Chromosome 1D"/>
</dbReference>
<evidence type="ECO:0000313" key="2">
    <source>
        <dbReference type="EMBL" id="KAF6995762.1"/>
    </source>
</evidence>